<gene>
    <name evidence="2" type="ORF">C8D99_10537</name>
</gene>
<proteinExistence type="predicted"/>
<evidence type="ECO:0000259" key="1">
    <source>
        <dbReference type="Pfam" id="PF03934"/>
    </source>
</evidence>
<dbReference type="RefSeq" id="WP_166670016.1">
    <property type="nucleotide sequence ID" value="NZ_SORI01000005.1"/>
</dbReference>
<protein>
    <submittedName>
        <fullName evidence="2">Type II secretory pathway component PulK</fullName>
    </submittedName>
</protein>
<dbReference type="Proteomes" id="UP000295066">
    <property type="component" value="Unassembled WGS sequence"/>
</dbReference>
<dbReference type="Gene3D" id="3.30.1300.30">
    <property type="entry name" value="GSPII I/J protein-like"/>
    <property type="match status" value="1"/>
</dbReference>
<feature type="domain" description="T2SS protein K second SAM-like" evidence="1">
    <location>
        <begin position="208"/>
        <end position="265"/>
    </location>
</feature>
<evidence type="ECO:0000313" key="2">
    <source>
        <dbReference type="EMBL" id="TDY61625.1"/>
    </source>
</evidence>
<dbReference type="GO" id="GO:0009306">
    <property type="term" value="P:protein secretion"/>
    <property type="evidence" value="ECO:0007669"/>
    <property type="project" value="InterPro"/>
</dbReference>
<evidence type="ECO:0000313" key="3">
    <source>
        <dbReference type="Proteomes" id="UP000295066"/>
    </source>
</evidence>
<dbReference type="InterPro" id="IPR038072">
    <property type="entry name" value="GspK_central_sf"/>
</dbReference>
<dbReference type="InterPro" id="IPR049179">
    <property type="entry name" value="T2SSK_SAM-like_2nd"/>
</dbReference>
<dbReference type="SUPFAM" id="SSF47781">
    <property type="entry name" value="RuvA domain 2-like"/>
    <property type="match status" value="1"/>
</dbReference>
<dbReference type="AlphaFoldDB" id="A0A4R8MCM0"/>
<dbReference type="GO" id="GO:0016020">
    <property type="term" value="C:membrane"/>
    <property type="evidence" value="ECO:0007669"/>
    <property type="project" value="InterPro"/>
</dbReference>
<name>A0A4R8MCM0_9BACT</name>
<dbReference type="SUPFAM" id="SSF158544">
    <property type="entry name" value="GspK insert domain-like"/>
    <property type="match status" value="1"/>
</dbReference>
<dbReference type="EMBL" id="SORI01000005">
    <property type="protein sequence ID" value="TDY61625.1"/>
    <property type="molecule type" value="Genomic_DNA"/>
</dbReference>
<dbReference type="InterPro" id="IPR005628">
    <property type="entry name" value="GspK"/>
</dbReference>
<dbReference type="PIRSF" id="PIRSF002786">
    <property type="entry name" value="XcpX"/>
    <property type="match status" value="1"/>
</dbReference>
<reference evidence="2 3" key="1">
    <citation type="submission" date="2019-03" db="EMBL/GenBank/DDBJ databases">
        <title>Genomic Encyclopedia of Type Strains, Phase IV (KMG-IV): sequencing the most valuable type-strain genomes for metagenomic binning, comparative biology and taxonomic classification.</title>
        <authorList>
            <person name="Goeker M."/>
        </authorList>
    </citation>
    <scope>NUCLEOTIDE SEQUENCE [LARGE SCALE GENOMIC DNA]</scope>
    <source>
        <strain evidence="2 3">DSM 25964</strain>
    </source>
</reference>
<dbReference type="PANTHER" id="PTHR38831:SF2">
    <property type="entry name" value="TYPE II SECRETION SYSTEM PROTEIN K"/>
    <property type="match status" value="1"/>
</dbReference>
<comment type="caution">
    <text evidence="2">The sequence shown here is derived from an EMBL/GenBank/DDBJ whole genome shotgun (WGS) entry which is preliminary data.</text>
</comment>
<dbReference type="InterPro" id="IPR010994">
    <property type="entry name" value="RuvA_2-like"/>
</dbReference>
<accession>A0A4R8MCM0</accession>
<dbReference type="PANTHER" id="PTHR38831">
    <property type="entry name" value="TYPE II SECRETION SYSTEM PROTEIN K"/>
    <property type="match status" value="1"/>
</dbReference>
<organism evidence="2 3">
    <name type="scientific">Aminivibrio pyruvatiphilus</name>
    <dbReference type="NCBI Taxonomy" id="1005740"/>
    <lineage>
        <taxon>Bacteria</taxon>
        <taxon>Thermotogati</taxon>
        <taxon>Synergistota</taxon>
        <taxon>Synergistia</taxon>
        <taxon>Synergistales</taxon>
        <taxon>Aminobacteriaceae</taxon>
        <taxon>Aminivibrio</taxon>
    </lineage>
</organism>
<keyword evidence="3" id="KW-1185">Reference proteome</keyword>
<sequence>MRTGFLPSKKRRGLVLLSVLLVSLFLLAASTGFAVFARRSVRAFDGQRRTFTARMVCEAALPAAKALIGLHPGKAHAPGDDVFAPRTLAFPEAGVTVEMTIIPLNDRFPLNGIFLPDGRTVRSELAGPWRRLWRQAGAENLEAVVLDFLDGDGEPRLGGGERDGYLNRPLLSLEELLFVPGMTADILYGTEGRPGIGPLVTLRSDGKINANTAPAEVLALLDGLDGNIAAELVRARETRVFSSMEDLSSVPSFPASARAQLMNAVSFTSSHFRVSFLVEFADGQKTPLEVILEQKGAVTDTVRWEEP</sequence>
<dbReference type="Gene3D" id="1.10.40.60">
    <property type="entry name" value="EpsJ-like"/>
    <property type="match status" value="2"/>
</dbReference>
<dbReference type="Pfam" id="PF03934">
    <property type="entry name" value="T2SSK"/>
    <property type="match status" value="1"/>
</dbReference>